<name>A0A9P7XRW7_9FUNG</name>
<proteinExistence type="predicted"/>
<dbReference type="OrthoDB" id="2422929at2759"/>
<accession>A0A9P7XRW7</accession>
<comment type="caution">
    <text evidence="1">The sequence shown here is derived from an EMBL/GenBank/DDBJ whole genome shotgun (WGS) entry which is preliminary data.</text>
</comment>
<reference evidence="1" key="1">
    <citation type="submission" date="2021-06" db="EMBL/GenBank/DDBJ databases">
        <title>Genome Sequence of Mortierella hyaline Strain SCG-10, a Cold-Adapted, Nitrate-Reducing Fungus Isolated from Soil in Minnesota, USA.</title>
        <authorList>
            <person name="Aldossari N."/>
        </authorList>
    </citation>
    <scope>NUCLEOTIDE SEQUENCE</scope>
    <source>
        <strain evidence="1">SCG-10</strain>
    </source>
</reference>
<dbReference type="EMBL" id="JAHRHY010000011">
    <property type="protein sequence ID" value="KAG9065493.1"/>
    <property type="molecule type" value="Genomic_DNA"/>
</dbReference>
<keyword evidence="2" id="KW-1185">Reference proteome</keyword>
<evidence type="ECO:0000313" key="1">
    <source>
        <dbReference type="EMBL" id="KAG9065493.1"/>
    </source>
</evidence>
<evidence type="ECO:0000313" key="2">
    <source>
        <dbReference type="Proteomes" id="UP000707451"/>
    </source>
</evidence>
<sequence>MDIGVGETSLLASFQKDRGDLARTLIWSKRAADEIATKFESIEGMNTLSIQIIGQTCNVGAMKILFALSDALSIEDDVQVWLTLDETFN</sequence>
<dbReference type="Proteomes" id="UP000707451">
    <property type="component" value="Unassembled WGS sequence"/>
</dbReference>
<protein>
    <submittedName>
        <fullName evidence="1">Uncharacterized protein</fullName>
    </submittedName>
</protein>
<gene>
    <name evidence="1" type="ORF">KI688_001781</name>
</gene>
<dbReference type="AlphaFoldDB" id="A0A9P7XRW7"/>
<organism evidence="1 2">
    <name type="scientific">Linnemannia hyalina</name>
    <dbReference type="NCBI Taxonomy" id="64524"/>
    <lineage>
        <taxon>Eukaryota</taxon>
        <taxon>Fungi</taxon>
        <taxon>Fungi incertae sedis</taxon>
        <taxon>Mucoromycota</taxon>
        <taxon>Mortierellomycotina</taxon>
        <taxon>Mortierellomycetes</taxon>
        <taxon>Mortierellales</taxon>
        <taxon>Mortierellaceae</taxon>
        <taxon>Linnemannia</taxon>
    </lineage>
</organism>